<gene>
    <name evidence="1" type="ordered locus">HTH_0335</name>
</gene>
<sequence length="186" mass="21028">MVKSGTFGKSSFSLSSRSLREGFFSSFSFLEKLKEIYSSCVYDRLHQQTREGRTVYLDVLSLKLKTRLEGVELMVSLFTTPGQKRYSILRPWLFGHTFAVVFVFDSSRGVEENLESFREIKDSDKVVVQANKRDAEGAVPLEEIKRIFENYTVIPAVAKDGVGVIETFKEALRIALHGAGKAFRPS</sequence>
<dbReference type="PANTHER" id="PTHR42708">
    <property type="entry name" value="ATP/GTP-BINDING PROTEIN-RELATED"/>
    <property type="match status" value="1"/>
</dbReference>
<dbReference type="SUPFAM" id="SSF52540">
    <property type="entry name" value="P-loop containing nucleoside triphosphate hydrolases"/>
    <property type="match status" value="1"/>
</dbReference>
<dbReference type="Gene3D" id="3.40.50.300">
    <property type="entry name" value="P-loop containing nucleotide triphosphate hydrolases"/>
    <property type="match status" value="1"/>
</dbReference>
<dbReference type="Proteomes" id="UP000002574">
    <property type="component" value="Chromosome"/>
</dbReference>
<dbReference type="KEGG" id="hth:HTH_0335"/>
<dbReference type="eggNOG" id="COG1100">
    <property type="taxonomic scope" value="Bacteria"/>
</dbReference>
<dbReference type="InterPro" id="IPR052705">
    <property type="entry name" value="Gliding_Motility_GTPase"/>
</dbReference>
<organism evidence="1 2">
    <name type="scientific">Hydrogenobacter thermophilus (strain DSM 6534 / IAM 12695 / TK-6)</name>
    <dbReference type="NCBI Taxonomy" id="608538"/>
    <lineage>
        <taxon>Bacteria</taxon>
        <taxon>Pseudomonadati</taxon>
        <taxon>Aquificota</taxon>
        <taxon>Aquificia</taxon>
        <taxon>Aquificales</taxon>
        <taxon>Aquificaceae</taxon>
        <taxon>Hydrogenobacter</taxon>
    </lineage>
</organism>
<dbReference type="PANTHER" id="PTHR42708:SF1">
    <property type="entry name" value="GLIDING MOTILITY PROTEIN MGLA"/>
    <property type="match status" value="1"/>
</dbReference>
<keyword evidence="2" id="KW-1185">Reference proteome</keyword>
<dbReference type="STRING" id="608538.HTH_0335"/>
<proteinExistence type="predicted"/>
<protein>
    <submittedName>
        <fullName evidence="1">Gliding motility protein</fullName>
    </submittedName>
</protein>
<reference evidence="1 2" key="1">
    <citation type="journal article" date="2010" name="J. Bacteriol.">
        <title>Complete genome sequence of the thermophilic, obligately chemolithoautotrophic hydrogen-oxidizing bacterium Hydrogenobacter thermophilus TK-6.</title>
        <authorList>
            <person name="Arai H."/>
            <person name="Kanbe H."/>
            <person name="Ishii M."/>
            <person name="Igarashi Y."/>
        </authorList>
    </citation>
    <scope>NUCLEOTIDE SEQUENCE [LARGE SCALE GENOMIC DNA]</scope>
    <source>
        <strain evidence="2">DSM 6534 / IAM 12695 / TK-6 [Tokyo]</strain>
    </source>
</reference>
<accession>D3DG49</accession>
<evidence type="ECO:0000313" key="2">
    <source>
        <dbReference type="Proteomes" id="UP000002574"/>
    </source>
</evidence>
<dbReference type="AlphaFoldDB" id="D3DG49"/>
<evidence type="ECO:0000313" key="1">
    <source>
        <dbReference type="EMBL" id="BAI68801.1"/>
    </source>
</evidence>
<name>D3DG49_HYDTT</name>
<dbReference type="InterPro" id="IPR027417">
    <property type="entry name" value="P-loop_NTPase"/>
</dbReference>
<dbReference type="EMBL" id="AP011112">
    <property type="protein sequence ID" value="BAI68801.1"/>
    <property type="molecule type" value="Genomic_DNA"/>
</dbReference>